<feature type="compositionally biased region" description="Acidic residues" evidence="1">
    <location>
        <begin position="1129"/>
        <end position="1154"/>
    </location>
</feature>
<feature type="region of interest" description="Disordered" evidence="1">
    <location>
        <begin position="1212"/>
        <end position="1238"/>
    </location>
</feature>
<accession>A0A075FZ09</accession>
<feature type="compositionally biased region" description="Acidic residues" evidence="1">
    <location>
        <begin position="720"/>
        <end position="737"/>
    </location>
</feature>
<dbReference type="GO" id="GO:0005509">
    <property type="term" value="F:calcium ion binding"/>
    <property type="evidence" value="ECO:0007669"/>
    <property type="project" value="InterPro"/>
</dbReference>
<protein>
    <submittedName>
        <fullName evidence="3">Uncharacterized protein</fullName>
    </submittedName>
</protein>
<evidence type="ECO:0000313" key="3">
    <source>
        <dbReference type="EMBL" id="AIE96995.1"/>
    </source>
</evidence>
<feature type="compositionally biased region" description="Acidic residues" evidence="1">
    <location>
        <begin position="1093"/>
        <end position="1108"/>
    </location>
</feature>
<feature type="compositionally biased region" description="Acidic residues" evidence="1">
    <location>
        <begin position="795"/>
        <end position="810"/>
    </location>
</feature>
<feature type="compositionally biased region" description="Acidic residues" evidence="1">
    <location>
        <begin position="1013"/>
        <end position="1038"/>
    </location>
</feature>
<dbReference type="InterPro" id="IPR028974">
    <property type="entry name" value="TSP_type-3_rpt"/>
</dbReference>
<feature type="compositionally biased region" description="Acidic residues" evidence="1">
    <location>
        <begin position="935"/>
        <end position="965"/>
    </location>
</feature>
<feature type="compositionally biased region" description="Acidic residues" evidence="1">
    <location>
        <begin position="1218"/>
        <end position="1228"/>
    </location>
</feature>
<sequence length="1238" mass="131848">MGTTARARLIAAIVVIGALAAPVLANDAGSGGDAGDTMSTAVSLNATDATYFGNLTTTTDVNDYYSVSMPNSTAIYVELVSPGYSGSNGPGASSACTGASSPPCDFDLYLYDSSGSTIDSSLAVSGYDDVTSNGTSVGGTTVYINVDWWDGDGQYALTIRIFSTGGQPGSNQNDANSGTDAGGSAGSSLQLNSTNQTISGWISDTWDSEDWYNISVPTGHGIYATMDFPNGTTFDYLYLYDSGGTQYIDYAYQSPWEVTSNGTGVGGSHVYLNVDSYYSEGDYNLTFSFFSTAGQPGSIQDDAGSGTDAGDTLDMALNLSVPTSGANYSGWVDYTWDANDYYAVDVPANWTTWASLDWNNSADLLDLFLYSSSGSAIDSSLFDNPEEVTGNGSAVSGTTVYYRVQAWTSNAASINYTLTINFANLSDTPAFNQNDANSGGDAGNDFATALNLSGNGTYHGWISDSADVNDIYAVQVPPMYAIEAELFWNNSANDFDLGLYDEGQNMIDSSVAGNPESVQSGTTNVSNTTVYVLVQSSSGWWGNGGEGNYSLNISFVNQSSVPGLNQNDANSGGDAGDSFADATPINATPPYSFWDGYADDSDDSYDYYAIYVPADHGITVELSPGYTGSVWFNLALYDSSNSQVDYDYYNNPQEVSTNGTGAYLGGTVANLEVWAYTGDGTYNLSVWLFSLDTDGDGFYDEDEISCGSDPNDNSSIPSDTDADGVCDYLDEDIDGDGVDNANDSFPEDANETTDSDNDGTGDNADLDDDDDGWSDSDEIACDTDPTDSASVPSDIDGDGSCDQIDDDMDGDGYPNAEDAFEDDPNEWNDTDGDGIGDNADGDDDGDGHYDGVEEDCLSDPMDADSVPTDTDEDGVCDEMDDDVDGDGTPNDVDSSPLDPTEDTDTDGDNIGDNADPDDDNDGYADEVDAFPLDVSEWEDSDEDGTGDNLDPDDDNDGWTDAEEADCMTNPYSEFLTPADSDQDHLCDLVDPDDDNDGYADEVDAFQYNPNEWNDTDQDSIGDNADTDDDGDGWADLDEMSICGTDPMEANSVPDDFDRDWICDQLDDDDDNDGVPDVDDRFPYDPSETKDTDGDGIGDGDDTDDDGDGWADVTELACDTPPLDGSEYPPDFDDDGSCDPVDPDDDNDGWTDDMDAFPYDATEWVDRNGDGRGDNAHPLTAMDHMRLNPETTVVGFALIGALVSASIAFAVGSRRQSPEEYEDDDEDDYAQSYHGQWEG</sequence>
<name>A0A075FZ09_9EURY</name>
<feature type="compositionally biased region" description="Acidic residues" evidence="1">
    <location>
        <begin position="1064"/>
        <end position="1076"/>
    </location>
</feature>
<dbReference type="PANTHER" id="PTHR10199:SF119">
    <property type="entry name" value="RE20510P"/>
    <property type="match status" value="1"/>
</dbReference>
<dbReference type="PANTHER" id="PTHR10199">
    <property type="entry name" value="THROMBOSPONDIN"/>
    <property type="match status" value="1"/>
</dbReference>
<evidence type="ECO:0000256" key="1">
    <source>
        <dbReference type="SAM" id="MobiDB-lite"/>
    </source>
</evidence>
<feature type="compositionally biased region" description="Acidic residues" evidence="1">
    <location>
        <begin position="989"/>
        <end position="1003"/>
    </location>
</feature>
<organism evidence="3">
    <name type="scientific">uncultured marine group II/III euryarchaeote AD1000_88_H01</name>
    <dbReference type="NCBI Taxonomy" id="1457823"/>
    <lineage>
        <taxon>Archaea</taxon>
        <taxon>Methanobacteriati</taxon>
        <taxon>Methanobacteriota</taxon>
        <taxon>environmental samples</taxon>
    </lineage>
</organism>
<feature type="region of interest" description="Disordered" evidence="1">
    <location>
        <begin position="167"/>
        <end position="189"/>
    </location>
</feature>
<feature type="compositionally biased region" description="Low complexity" evidence="1">
    <location>
        <begin position="708"/>
        <end position="719"/>
    </location>
</feature>
<reference evidence="3" key="1">
    <citation type="journal article" date="2014" name="Genome Biol. Evol.">
        <title>Pangenome evidence for extensive interdomain horizontal transfer affecting lineage core and shell genes in uncultured planktonic thaumarchaeota and euryarchaeota.</title>
        <authorList>
            <person name="Deschamps P."/>
            <person name="Zivanovic Y."/>
            <person name="Moreira D."/>
            <person name="Rodriguez-Valera F."/>
            <person name="Lopez-Garcia P."/>
        </authorList>
    </citation>
    <scope>NUCLEOTIDE SEQUENCE</scope>
</reference>
<feature type="compositionally biased region" description="Acidic residues" evidence="1">
    <location>
        <begin position="869"/>
        <end position="885"/>
    </location>
</feature>
<dbReference type="EMBL" id="KF900495">
    <property type="protein sequence ID" value="AIE96995.1"/>
    <property type="molecule type" value="Genomic_DNA"/>
</dbReference>
<dbReference type="Gene3D" id="4.10.1080.10">
    <property type="entry name" value="TSP type-3 repeat"/>
    <property type="match status" value="6"/>
</dbReference>
<keyword evidence="2" id="KW-0812">Transmembrane</keyword>
<dbReference type="SUPFAM" id="SSF103647">
    <property type="entry name" value="TSP type-3 repeat"/>
    <property type="match status" value="5"/>
</dbReference>
<keyword evidence="2" id="KW-1133">Transmembrane helix</keyword>
<feature type="compositionally biased region" description="Acidic residues" evidence="1">
    <location>
        <begin position="745"/>
        <end position="785"/>
    </location>
</feature>
<evidence type="ECO:0000256" key="2">
    <source>
        <dbReference type="SAM" id="Phobius"/>
    </source>
</evidence>
<feature type="region of interest" description="Disordered" evidence="1">
    <location>
        <begin position="701"/>
        <end position="1155"/>
    </location>
</feature>
<proteinExistence type="predicted"/>
<dbReference type="Gene3D" id="2.60.120.380">
    <property type="match status" value="4"/>
</dbReference>
<feature type="transmembrane region" description="Helical" evidence="2">
    <location>
        <begin position="1192"/>
        <end position="1210"/>
    </location>
</feature>
<feature type="compositionally biased region" description="Acidic residues" evidence="1">
    <location>
        <begin position="899"/>
        <end position="928"/>
    </location>
</feature>
<feature type="compositionally biased region" description="Basic and acidic residues" evidence="1">
    <location>
        <begin position="1077"/>
        <end position="1092"/>
    </location>
</feature>
<feature type="compositionally biased region" description="Acidic residues" evidence="1">
    <location>
        <begin position="818"/>
        <end position="845"/>
    </location>
</feature>
<keyword evidence="2" id="KW-0472">Membrane</keyword>
<dbReference type="AlphaFoldDB" id="A0A075FZ09"/>